<accession>A0ABP1G095</accession>
<reference evidence="1 2" key="1">
    <citation type="submission" date="2024-06" db="EMBL/GenBank/DDBJ databases">
        <authorList>
            <person name="Kraege A."/>
            <person name="Thomma B."/>
        </authorList>
    </citation>
    <scope>NUCLEOTIDE SEQUENCE [LARGE SCALE GENOMIC DNA]</scope>
</reference>
<comment type="caution">
    <text evidence="1">The sequence shown here is derived from an EMBL/GenBank/DDBJ whole genome shotgun (WGS) entry which is preliminary data.</text>
</comment>
<name>A0ABP1G095_9CHLO</name>
<gene>
    <name evidence="1" type="primary">g6378</name>
    <name evidence="1" type="ORF">VP750_LOCUS5466</name>
</gene>
<dbReference type="Proteomes" id="UP001497392">
    <property type="component" value="Unassembled WGS sequence"/>
</dbReference>
<proteinExistence type="predicted"/>
<evidence type="ECO:0000313" key="1">
    <source>
        <dbReference type="EMBL" id="CAL5223807.1"/>
    </source>
</evidence>
<evidence type="ECO:0000313" key="2">
    <source>
        <dbReference type="Proteomes" id="UP001497392"/>
    </source>
</evidence>
<keyword evidence="2" id="KW-1185">Reference proteome</keyword>
<sequence length="171" mass="19041">MKTVVLLARHEAVTNLAATSLTFNSQLLRRPSKLAAKALQPLHPPSKVPQDLTQLLDKAAKGYISQSGTGKGTDNAMAKNEMPHFPEKSITKEQPTYRVRLRTDRFTMRRMRSKFMLALFGTCMSKAAVSHLREEYYADSSDYVTCLVSCPKGGHWEELFGPDAQGIDVPV</sequence>
<dbReference type="EMBL" id="CAXHTA020000009">
    <property type="protein sequence ID" value="CAL5223807.1"/>
    <property type="molecule type" value="Genomic_DNA"/>
</dbReference>
<protein>
    <submittedName>
        <fullName evidence="1">G6378 protein</fullName>
    </submittedName>
</protein>
<organism evidence="1 2">
    <name type="scientific">Coccomyxa viridis</name>
    <dbReference type="NCBI Taxonomy" id="1274662"/>
    <lineage>
        <taxon>Eukaryota</taxon>
        <taxon>Viridiplantae</taxon>
        <taxon>Chlorophyta</taxon>
        <taxon>core chlorophytes</taxon>
        <taxon>Trebouxiophyceae</taxon>
        <taxon>Trebouxiophyceae incertae sedis</taxon>
        <taxon>Coccomyxaceae</taxon>
        <taxon>Coccomyxa</taxon>
    </lineage>
</organism>